<evidence type="ECO:0000313" key="1">
    <source>
        <dbReference type="EMBL" id="KAE9329251.1"/>
    </source>
</evidence>
<protein>
    <submittedName>
        <fullName evidence="1">Uncharacterized protein</fullName>
    </submittedName>
</protein>
<organism evidence="1 2">
    <name type="scientific">Phytophthora rubi</name>
    <dbReference type="NCBI Taxonomy" id="129364"/>
    <lineage>
        <taxon>Eukaryota</taxon>
        <taxon>Sar</taxon>
        <taxon>Stramenopiles</taxon>
        <taxon>Oomycota</taxon>
        <taxon>Peronosporomycetes</taxon>
        <taxon>Peronosporales</taxon>
        <taxon>Peronosporaceae</taxon>
        <taxon>Phytophthora</taxon>
    </lineage>
</organism>
<accession>A0A6A4ENJ5</accession>
<comment type="caution">
    <text evidence="1">The sequence shown here is derived from an EMBL/GenBank/DDBJ whole genome shotgun (WGS) entry which is preliminary data.</text>
</comment>
<dbReference type="AlphaFoldDB" id="A0A6A4ENJ5"/>
<proteinExistence type="predicted"/>
<gene>
    <name evidence="1" type="ORF">PR003_g15593</name>
</gene>
<dbReference type="Proteomes" id="UP000434957">
    <property type="component" value="Unassembled WGS sequence"/>
</dbReference>
<keyword evidence="2" id="KW-1185">Reference proteome</keyword>
<evidence type="ECO:0000313" key="2">
    <source>
        <dbReference type="Proteomes" id="UP000434957"/>
    </source>
</evidence>
<sequence length="119" mass="12998">MASSSPATSSPWASESSVAFTQLWINAVGSIESLTPELLASSCPGSEEYSKEGDELFWSWVHQGYSAQALHPSDALDAPTLRQQWEDMRPSVAEFHAILTKENGEELQLRECVESANAP</sequence>
<name>A0A6A4ENJ5_9STRA</name>
<reference evidence="1 2" key="1">
    <citation type="submission" date="2018-08" db="EMBL/GenBank/DDBJ databases">
        <title>Genomic investigation of the strawberry pathogen Phytophthora fragariae indicates pathogenicity is determined by transcriptional variation in three key races.</title>
        <authorList>
            <person name="Adams T.M."/>
            <person name="Armitage A.D."/>
            <person name="Sobczyk M.K."/>
            <person name="Bates H.J."/>
            <person name="Dunwell J.M."/>
            <person name="Nellist C.F."/>
            <person name="Harrison R.J."/>
        </authorList>
    </citation>
    <scope>NUCLEOTIDE SEQUENCE [LARGE SCALE GENOMIC DNA]</scope>
    <source>
        <strain evidence="1 2">SCRP333</strain>
    </source>
</reference>
<dbReference type="EMBL" id="QXFT01001090">
    <property type="protein sequence ID" value="KAE9329251.1"/>
    <property type="molecule type" value="Genomic_DNA"/>
</dbReference>